<name>A0A354G344_UNCKA</name>
<dbReference type="PANTHER" id="PTHR12302">
    <property type="entry name" value="EBNA2 BINDING PROTEIN P100"/>
    <property type="match status" value="1"/>
</dbReference>
<evidence type="ECO:0000256" key="3">
    <source>
        <dbReference type="ARBA" id="ARBA00022801"/>
    </source>
</evidence>
<evidence type="ECO:0000259" key="5">
    <source>
        <dbReference type="PROSITE" id="PS50830"/>
    </source>
</evidence>
<keyword evidence="4" id="KW-0812">Transmembrane</keyword>
<dbReference type="Proteomes" id="UP000261706">
    <property type="component" value="Unassembled WGS sequence"/>
</dbReference>
<dbReference type="PROSITE" id="PS50830">
    <property type="entry name" value="TNASE_3"/>
    <property type="match status" value="1"/>
</dbReference>
<feature type="transmembrane region" description="Helical" evidence="4">
    <location>
        <begin position="26"/>
        <end position="44"/>
    </location>
</feature>
<dbReference type="InterPro" id="IPR016071">
    <property type="entry name" value="Staphylococal_nuclease_OB-fold"/>
</dbReference>
<keyword evidence="2" id="KW-0255">Endonuclease</keyword>
<dbReference type="GO" id="GO:0004519">
    <property type="term" value="F:endonuclease activity"/>
    <property type="evidence" value="ECO:0007669"/>
    <property type="project" value="UniProtKB-KW"/>
</dbReference>
<dbReference type="SUPFAM" id="SSF50199">
    <property type="entry name" value="Staphylococcal nuclease"/>
    <property type="match status" value="1"/>
</dbReference>
<keyword evidence="1" id="KW-0540">Nuclease</keyword>
<dbReference type="PANTHER" id="PTHR12302:SF3">
    <property type="entry name" value="SERINE_THREONINE-PROTEIN KINASE 31"/>
    <property type="match status" value="1"/>
</dbReference>
<comment type="caution">
    <text evidence="6">The sequence shown here is derived from an EMBL/GenBank/DDBJ whole genome shotgun (WGS) entry which is preliminary data.</text>
</comment>
<dbReference type="Gene3D" id="2.40.50.90">
    <property type="match status" value="1"/>
</dbReference>
<dbReference type="AlphaFoldDB" id="A0A354G344"/>
<proteinExistence type="predicted"/>
<evidence type="ECO:0000256" key="4">
    <source>
        <dbReference type="SAM" id="Phobius"/>
    </source>
</evidence>
<keyword evidence="4" id="KW-1133">Transmembrane helix</keyword>
<reference evidence="6 7" key="1">
    <citation type="journal article" date="2018" name="Nat. Biotechnol.">
        <title>A standardized bacterial taxonomy based on genome phylogeny substantially revises the tree of life.</title>
        <authorList>
            <person name="Parks D.H."/>
            <person name="Chuvochina M."/>
            <person name="Waite D.W."/>
            <person name="Rinke C."/>
            <person name="Skarshewski A."/>
            <person name="Chaumeil P.A."/>
            <person name="Hugenholtz P."/>
        </authorList>
    </citation>
    <scope>NUCLEOTIDE SEQUENCE [LARGE SCALE GENOMIC DNA]</scope>
    <source>
        <strain evidence="6">UBA12146</strain>
    </source>
</reference>
<dbReference type="GO" id="GO:0016787">
    <property type="term" value="F:hydrolase activity"/>
    <property type="evidence" value="ECO:0007669"/>
    <property type="project" value="UniProtKB-KW"/>
</dbReference>
<keyword evidence="3" id="KW-0378">Hydrolase</keyword>
<keyword evidence="4" id="KW-0472">Membrane</keyword>
<protein>
    <recommendedName>
        <fullName evidence="5">TNase-like domain-containing protein</fullName>
    </recommendedName>
</protein>
<evidence type="ECO:0000256" key="2">
    <source>
        <dbReference type="ARBA" id="ARBA00022759"/>
    </source>
</evidence>
<sequence>MKLCSRENIAYTNSVKEVRRFEVKKLLYLLAYVLLVSLIGYGIYRNLNKLPGVLSKATRAPEAIQNQVTLTKVVDGDTIKVLIGGTEQSVRLIGINAPESADCRGDWSRTELEKLLENQTVLLEDDSTQGDKDKYDRLLRYIHTGTGLNVNGKMVELGAAKEYTYDKNYKYKDLYVSAQNIAKQNNLGVWGVPCE</sequence>
<evidence type="ECO:0000313" key="6">
    <source>
        <dbReference type="EMBL" id="HBI35432.1"/>
    </source>
</evidence>
<dbReference type="Pfam" id="PF00565">
    <property type="entry name" value="SNase"/>
    <property type="match status" value="1"/>
</dbReference>
<gene>
    <name evidence="6" type="ORF">DDY47_00650</name>
</gene>
<feature type="domain" description="TNase-like" evidence="5">
    <location>
        <begin position="64"/>
        <end position="192"/>
    </location>
</feature>
<dbReference type="EMBL" id="DNVO01000007">
    <property type="protein sequence ID" value="HBI35432.1"/>
    <property type="molecule type" value="Genomic_DNA"/>
</dbReference>
<dbReference type="SMART" id="SM00318">
    <property type="entry name" value="SNc"/>
    <property type="match status" value="1"/>
</dbReference>
<evidence type="ECO:0000313" key="7">
    <source>
        <dbReference type="Proteomes" id="UP000261706"/>
    </source>
</evidence>
<evidence type="ECO:0000256" key="1">
    <source>
        <dbReference type="ARBA" id="ARBA00022722"/>
    </source>
</evidence>
<accession>A0A354G344</accession>
<dbReference type="InterPro" id="IPR035437">
    <property type="entry name" value="SNase_OB-fold_sf"/>
</dbReference>
<organism evidence="6 7">
    <name type="scientific">candidate division WWE3 bacterium</name>
    <dbReference type="NCBI Taxonomy" id="2053526"/>
    <lineage>
        <taxon>Bacteria</taxon>
        <taxon>Katanobacteria</taxon>
    </lineage>
</organism>